<dbReference type="AlphaFoldDB" id="A0AAN9K2Q7"/>
<comment type="caution">
    <text evidence="1">The sequence shown here is derived from an EMBL/GenBank/DDBJ whole genome shotgun (WGS) entry which is preliminary data.</text>
</comment>
<sequence length="98" mass="10707">MGPCVLGIKPSIGSNLGEILGARLALPRGNQISRNLNPIQSLPWVNREQLITLAKSQPNESRALESIEDQTKGTFCALYWSLMNTCFAADSTLYNIVS</sequence>
<dbReference type="Proteomes" id="UP001367508">
    <property type="component" value="Unassembled WGS sequence"/>
</dbReference>
<gene>
    <name evidence="1" type="ORF">VNO77_41655</name>
</gene>
<name>A0AAN9K2Q7_CANGL</name>
<organism evidence="1 2">
    <name type="scientific">Canavalia gladiata</name>
    <name type="common">Sword bean</name>
    <name type="synonym">Dolichos gladiatus</name>
    <dbReference type="NCBI Taxonomy" id="3824"/>
    <lineage>
        <taxon>Eukaryota</taxon>
        <taxon>Viridiplantae</taxon>
        <taxon>Streptophyta</taxon>
        <taxon>Embryophyta</taxon>
        <taxon>Tracheophyta</taxon>
        <taxon>Spermatophyta</taxon>
        <taxon>Magnoliopsida</taxon>
        <taxon>eudicotyledons</taxon>
        <taxon>Gunneridae</taxon>
        <taxon>Pentapetalae</taxon>
        <taxon>rosids</taxon>
        <taxon>fabids</taxon>
        <taxon>Fabales</taxon>
        <taxon>Fabaceae</taxon>
        <taxon>Papilionoideae</taxon>
        <taxon>50 kb inversion clade</taxon>
        <taxon>NPAAA clade</taxon>
        <taxon>indigoferoid/millettioid clade</taxon>
        <taxon>Phaseoleae</taxon>
        <taxon>Canavalia</taxon>
    </lineage>
</organism>
<accession>A0AAN9K2Q7</accession>
<reference evidence="1 2" key="1">
    <citation type="submission" date="2024-01" db="EMBL/GenBank/DDBJ databases">
        <title>The genomes of 5 underutilized Papilionoideae crops provide insights into root nodulation and disease resistanc.</title>
        <authorList>
            <person name="Jiang F."/>
        </authorList>
    </citation>
    <scope>NUCLEOTIDE SEQUENCE [LARGE SCALE GENOMIC DNA]</scope>
    <source>
        <strain evidence="1">LVBAO_FW01</strain>
        <tissue evidence="1">Leaves</tissue>
    </source>
</reference>
<evidence type="ECO:0000313" key="2">
    <source>
        <dbReference type="Proteomes" id="UP001367508"/>
    </source>
</evidence>
<evidence type="ECO:0000313" key="1">
    <source>
        <dbReference type="EMBL" id="KAK7308064.1"/>
    </source>
</evidence>
<keyword evidence="2" id="KW-1185">Reference proteome</keyword>
<proteinExistence type="predicted"/>
<dbReference type="EMBL" id="JAYMYQ010000010">
    <property type="protein sequence ID" value="KAK7308064.1"/>
    <property type="molecule type" value="Genomic_DNA"/>
</dbReference>
<protein>
    <submittedName>
        <fullName evidence="1">Uncharacterized protein</fullName>
    </submittedName>
</protein>